<dbReference type="Proteomes" id="UP000758603">
    <property type="component" value="Unassembled WGS sequence"/>
</dbReference>
<sequence>MWAINYTSEVALTHHLRARPPPPLPLTRPILLTKVVSFAERRPIDSPATPRRRSYTKTLPLGPPQPVPGLEEDGSVTSSSPSSFPSLTPTLPLAPHESFRTHGIDVKGEIISVLNNAGAGWKRHIRVYGGGVCLACTASEGKGEFYGHRVRPEEQR</sequence>
<evidence type="ECO:0000256" key="1">
    <source>
        <dbReference type="SAM" id="MobiDB-lite"/>
    </source>
</evidence>
<evidence type="ECO:0000313" key="3">
    <source>
        <dbReference type="Proteomes" id="UP000758603"/>
    </source>
</evidence>
<comment type="caution">
    <text evidence="2">The sequence shown here is derived from an EMBL/GenBank/DDBJ whole genome shotgun (WGS) entry which is preliminary data.</text>
</comment>
<name>A0A9P8RGS7_9PEZI</name>
<dbReference type="EMBL" id="JAGPXC010000011">
    <property type="protein sequence ID" value="KAH6645723.1"/>
    <property type="molecule type" value="Genomic_DNA"/>
</dbReference>
<feature type="compositionally biased region" description="Low complexity" evidence="1">
    <location>
        <begin position="75"/>
        <end position="89"/>
    </location>
</feature>
<dbReference type="GeneID" id="70133139"/>
<keyword evidence="3" id="KW-1185">Reference proteome</keyword>
<accession>A0A9P8RGS7</accession>
<dbReference type="OrthoDB" id="5235700at2759"/>
<protein>
    <submittedName>
        <fullName evidence="2">Uncharacterized protein</fullName>
    </submittedName>
</protein>
<evidence type="ECO:0000313" key="2">
    <source>
        <dbReference type="EMBL" id="KAH6645723.1"/>
    </source>
</evidence>
<organism evidence="2 3">
    <name type="scientific">Truncatella angustata</name>
    <dbReference type="NCBI Taxonomy" id="152316"/>
    <lineage>
        <taxon>Eukaryota</taxon>
        <taxon>Fungi</taxon>
        <taxon>Dikarya</taxon>
        <taxon>Ascomycota</taxon>
        <taxon>Pezizomycotina</taxon>
        <taxon>Sordariomycetes</taxon>
        <taxon>Xylariomycetidae</taxon>
        <taxon>Amphisphaeriales</taxon>
        <taxon>Sporocadaceae</taxon>
        <taxon>Truncatella</taxon>
    </lineage>
</organism>
<gene>
    <name evidence="2" type="ORF">BKA67DRAFT_586341</name>
</gene>
<reference evidence="2" key="1">
    <citation type="journal article" date="2021" name="Nat. Commun.">
        <title>Genetic determinants of endophytism in the Arabidopsis root mycobiome.</title>
        <authorList>
            <person name="Mesny F."/>
            <person name="Miyauchi S."/>
            <person name="Thiergart T."/>
            <person name="Pickel B."/>
            <person name="Atanasova L."/>
            <person name="Karlsson M."/>
            <person name="Huettel B."/>
            <person name="Barry K.W."/>
            <person name="Haridas S."/>
            <person name="Chen C."/>
            <person name="Bauer D."/>
            <person name="Andreopoulos W."/>
            <person name="Pangilinan J."/>
            <person name="LaButti K."/>
            <person name="Riley R."/>
            <person name="Lipzen A."/>
            <person name="Clum A."/>
            <person name="Drula E."/>
            <person name="Henrissat B."/>
            <person name="Kohler A."/>
            <person name="Grigoriev I.V."/>
            <person name="Martin F.M."/>
            <person name="Hacquard S."/>
        </authorList>
    </citation>
    <scope>NUCLEOTIDE SEQUENCE</scope>
    <source>
        <strain evidence="2">MPI-SDFR-AT-0073</strain>
    </source>
</reference>
<feature type="region of interest" description="Disordered" evidence="1">
    <location>
        <begin position="42"/>
        <end position="89"/>
    </location>
</feature>
<dbReference type="RefSeq" id="XP_045952237.1">
    <property type="nucleotide sequence ID" value="XM_046104248.1"/>
</dbReference>
<dbReference type="AlphaFoldDB" id="A0A9P8RGS7"/>
<proteinExistence type="predicted"/>